<dbReference type="AlphaFoldDB" id="A0AAW8W3V7"/>
<evidence type="ECO:0000313" key="2">
    <source>
        <dbReference type="Proteomes" id="UP001254075"/>
    </source>
</evidence>
<dbReference type="EMBL" id="JAVLAM010000001">
    <property type="protein sequence ID" value="MDT7013235.1"/>
    <property type="molecule type" value="Genomic_DNA"/>
</dbReference>
<sequence>MVKKVGRILGGIWESSTLATLLELVVGFFAEGILRHGSGRRKK</sequence>
<name>A0AAW8W3V7_9LACO</name>
<protein>
    <submittedName>
        <fullName evidence="1">Uncharacterized protein</fullName>
    </submittedName>
</protein>
<accession>A0AAW8W3V7</accession>
<reference evidence="1" key="1">
    <citation type="submission" date="2023-08" db="EMBL/GenBank/DDBJ databases">
        <authorList>
            <person name="Page C.A."/>
            <person name="Perez-Diaz I.M."/>
        </authorList>
    </citation>
    <scope>NUCLEOTIDE SEQUENCE</scope>
    <source>
        <strain evidence="1">3.8.38</strain>
    </source>
</reference>
<proteinExistence type="predicted"/>
<dbReference type="GeneID" id="84783848"/>
<dbReference type="RefSeq" id="WP_263862303.1">
    <property type="nucleotide sequence ID" value="NZ_BJZL01000042.1"/>
</dbReference>
<gene>
    <name evidence="1" type="ORF">RI532_02180</name>
</gene>
<comment type="caution">
    <text evidence="1">The sequence shown here is derived from an EMBL/GenBank/DDBJ whole genome shotgun (WGS) entry which is preliminary data.</text>
</comment>
<dbReference type="Proteomes" id="UP001254075">
    <property type="component" value="Unassembled WGS sequence"/>
</dbReference>
<organism evidence="1 2">
    <name type="scientific">Levilactobacillus namurensis</name>
    <dbReference type="NCBI Taxonomy" id="380393"/>
    <lineage>
        <taxon>Bacteria</taxon>
        <taxon>Bacillati</taxon>
        <taxon>Bacillota</taxon>
        <taxon>Bacilli</taxon>
        <taxon>Lactobacillales</taxon>
        <taxon>Lactobacillaceae</taxon>
        <taxon>Levilactobacillus</taxon>
    </lineage>
</organism>
<evidence type="ECO:0000313" key="1">
    <source>
        <dbReference type="EMBL" id="MDT7013235.1"/>
    </source>
</evidence>